<dbReference type="PROSITE" id="PS50181">
    <property type="entry name" value="FBOX"/>
    <property type="match status" value="1"/>
</dbReference>
<feature type="domain" description="F-box" evidence="2">
    <location>
        <begin position="23"/>
        <end position="59"/>
    </location>
</feature>
<evidence type="ECO:0000256" key="1">
    <source>
        <dbReference type="SAM" id="MobiDB-lite"/>
    </source>
</evidence>
<sequence length="520" mass="57635">MVSCFDALSPSGLSRRPRPSTRETDHLRLPDELWSEILRMLDTPDLVAASRTNCSFNALAIPLYLSRHGIPTSELSEGSLHVRSNKILPILQTAFFLPPIRKLSCLVPPHRRYEIVRYLHRLISQQEHLESIYLNFYTQDSFNAFHGFGRDRKVVPRRTMQKIICQLLNSMTPAGRTVALIEHRMFIISGSDGRDLWRTERSLAAPPRGVRAKLRHAIKALSPRRAPAPRDLVLHAFGEESGIVSRGVHILDGPRIVQAAYATPHSDHPLAVITLGFVRKLTLRSSLSPTDWACVLPALKLFYLEELLMCGAPVCSTVGPALQNVASDVLDTFLARHTTILRLEYAPQPPASAPLPSVGPFSLAALPYLTHLTIPPAHFVRLHNVPGDAPALQELTLRPGTCATLRLHIPAAWAVVPPPDLEIACVTSLLLYAFDPPADPASPALAPFLVPFLAPFAPGLRRVELLPARARTAAHLRVVDELRQHVAWLEDVACARVEGGRQMVSSKKNRQIVKLKYEDD</sequence>
<dbReference type="Pfam" id="PF00646">
    <property type="entry name" value="F-box"/>
    <property type="match status" value="1"/>
</dbReference>
<evidence type="ECO:0000313" key="4">
    <source>
        <dbReference type="Proteomes" id="UP001219525"/>
    </source>
</evidence>
<dbReference type="SUPFAM" id="SSF81383">
    <property type="entry name" value="F-box domain"/>
    <property type="match status" value="1"/>
</dbReference>
<dbReference type="EMBL" id="JARJCW010000052">
    <property type="protein sequence ID" value="KAJ7203024.1"/>
    <property type="molecule type" value="Genomic_DNA"/>
</dbReference>
<dbReference type="Proteomes" id="UP001219525">
    <property type="component" value="Unassembled WGS sequence"/>
</dbReference>
<feature type="region of interest" description="Disordered" evidence="1">
    <location>
        <begin position="1"/>
        <end position="24"/>
    </location>
</feature>
<accession>A0AAD6V5D5</accession>
<evidence type="ECO:0000313" key="3">
    <source>
        <dbReference type="EMBL" id="KAJ7203024.1"/>
    </source>
</evidence>
<comment type="caution">
    <text evidence="3">The sequence shown here is derived from an EMBL/GenBank/DDBJ whole genome shotgun (WGS) entry which is preliminary data.</text>
</comment>
<organism evidence="3 4">
    <name type="scientific">Mycena pura</name>
    <dbReference type="NCBI Taxonomy" id="153505"/>
    <lineage>
        <taxon>Eukaryota</taxon>
        <taxon>Fungi</taxon>
        <taxon>Dikarya</taxon>
        <taxon>Basidiomycota</taxon>
        <taxon>Agaricomycotina</taxon>
        <taxon>Agaricomycetes</taxon>
        <taxon>Agaricomycetidae</taxon>
        <taxon>Agaricales</taxon>
        <taxon>Marasmiineae</taxon>
        <taxon>Mycenaceae</taxon>
        <taxon>Mycena</taxon>
    </lineage>
</organism>
<name>A0AAD6V5D5_9AGAR</name>
<dbReference type="InterPro" id="IPR036047">
    <property type="entry name" value="F-box-like_dom_sf"/>
</dbReference>
<evidence type="ECO:0000259" key="2">
    <source>
        <dbReference type="PROSITE" id="PS50181"/>
    </source>
</evidence>
<protein>
    <recommendedName>
        <fullName evidence="2">F-box domain-containing protein</fullName>
    </recommendedName>
</protein>
<proteinExistence type="predicted"/>
<dbReference type="AlphaFoldDB" id="A0AAD6V5D5"/>
<dbReference type="CDD" id="cd09917">
    <property type="entry name" value="F-box_SF"/>
    <property type="match status" value="1"/>
</dbReference>
<gene>
    <name evidence="3" type="ORF">GGX14DRAFT_570286</name>
</gene>
<keyword evidence="4" id="KW-1185">Reference proteome</keyword>
<dbReference type="InterPro" id="IPR001810">
    <property type="entry name" value="F-box_dom"/>
</dbReference>
<reference evidence="3" key="1">
    <citation type="submission" date="2023-03" db="EMBL/GenBank/DDBJ databases">
        <title>Massive genome expansion in bonnet fungi (Mycena s.s.) driven by repeated elements and novel gene families across ecological guilds.</title>
        <authorList>
            <consortium name="Lawrence Berkeley National Laboratory"/>
            <person name="Harder C.B."/>
            <person name="Miyauchi S."/>
            <person name="Viragh M."/>
            <person name="Kuo A."/>
            <person name="Thoen E."/>
            <person name="Andreopoulos B."/>
            <person name="Lu D."/>
            <person name="Skrede I."/>
            <person name="Drula E."/>
            <person name="Henrissat B."/>
            <person name="Morin E."/>
            <person name="Kohler A."/>
            <person name="Barry K."/>
            <person name="LaButti K."/>
            <person name="Morin E."/>
            <person name="Salamov A."/>
            <person name="Lipzen A."/>
            <person name="Mereny Z."/>
            <person name="Hegedus B."/>
            <person name="Baldrian P."/>
            <person name="Stursova M."/>
            <person name="Weitz H."/>
            <person name="Taylor A."/>
            <person name="Grigoriev I.V."/>
            <person name="Nagy L.G."/>
            <person name="Martin F."/>
            <person name="Kauserud H."/>
        </authorList>
    </citation>
    <scope>NUCLEOTIDE SEQUENCE</scope>
    <source>
        <strain evidence="3">9144</strain>
    </source>
</reference>